<reference evidence="2 3" key="4">
    <citation type="submission" date="2017-10" db="EMBL/GenBank/DDBJ databases">
        <title>Genome analyses suggest a sexual origin of heterokaryosis in a supposedly ancient asexual fungus.</title>
        <authorList>
            <person name="Corradi N."/>
            <person name="Sedzielewska K."/>
            <person name="Noel J."/>
            <person name="Charron P."/>
            <person name="Farinelli L."/>
            <person name="Marton T."/>
            <person name="Kruger M."/>
            <person name="Pelin A."/>
            <person name="Brachmann A."/>
            <person name="Corradi N."/>
        </authorList>
    </citation>
    <scope>NUCLEOTIDE SEQUENCE [LARGE SCALE GENOMIC DNA]</scope>
    <source>
        <strain evidence="2 3">A1</strain>
    </source>
</reference>
<dbReference type="AlphaFoldDB" id="A0A2I1ERE6"/>
<protein>
    <submittedName>
        <fullName evidence="2">Uncharacterized protein</fullName>
    </submittedName>
</protein>
<dbReference type="VEuPathDB" id="FungiDB:RhiirA1_484095"/>
<reference evidence="1 4" key="2">
    <citation type="submission" date="2017-09" db="EMBL/GenBank/DDBJ databases">
        <title>Extensive intraspecific genome diversity in a model arbuscular mycorrhizal fungus.</title>
        <authorList>
            <person name="Chen E.C."/>
            <person name="Morin E."/>
            <person name="Beaudet D."/>
            <person name="Noel J."/>
            <person name="Ndikumana S."/>
            <person name="Charron P."/>
            <person name="St-Onge C."/>
            <person name="Giorgi J."/>
            <person name="Grigoriev I.V."/>
            <person name="Roux C."/>
            <person name="Martin F.M."/>
            <person name="Corradi N."/>
        </authorList>
    </citation>
    <scope>NUCLEOTIDE SEQUENCE [LARGE SCALE GENOMIC DNA]</scope>
    <source>
        <strain evidence="1 4">A5</strain>
    </source>
</reference>
<gene>
    <name evidence="2" type="ORF">RhiirA1_484095</name>
    <name evidence="1" type="ORF">RhiirA5_444385</name>
</gene>
<dbReference type="Proteomes" id="UP000232688">
    <property type="component" value="Unassembled WGS sequence"/>
</dbReference>
<organism evidence="2 3">
    <name type="scientific">Rhizophagus irregularis</name>
    <dbReference type="NCBI Taxonomy" id="588596"/>
    <lineage>
        <taxon>Eukaryota</taxon>
        <taxon>Fungi</taxon>
        <taxon>Fungi incertae sedis</taxon>
        <taxon>Mucoromycota</taxon>
        <taxon>Glomeromycotina</taxon>
        <taxon>Glomeromycetes</taxon>
        <taxon>Glomerales</taxon>
        <taxon>Glomeraceae</taxon>
        <taxon>Rhizophagus</taxon>
    </lineage>
</organism>
<evidence type="ECO:0000313" key="4">
    <source>
        <dbReference type="Proteomes" id="UP000232722"/>
    </source>
</evidence>
<reference evidence="1 4" key="1">
    <citation type="submission" date="2016-04" db="EMBL/GenBank/DDBJ databases">
        <title>Genome analyses suggest a sexual origin of heterokaryosis in a supposedly ancient asexual fungus.</title>
        <authorList>
            <person name="Ropars J."/>
            <person name="Sedzielewska K."/>
            <person name="Noel J."/>
            <person name="Charron P."/>
            <person name="Farinelli L."/>
            <person name="Marton T."/>
            <person name="Kruger M."/>
            <person name="Pelin A."/>
            <person name="Brachmann A."/>
            <person name="Corradi N."/>
        </authorList>
    </citation>
    <scope>NUCLEOTIDE SEQUENCE [LARGE SCALE GENOMIC DNA]</scope>
    <source>
        <strain evidence="1 4">A5</strain>
    </source>
</reference>
<reference evidence="2 3" key="3">
    <citation type="submission" date="2017-10" db="EMBL/GenBank/DDBJ databases">
        <title>Extensive intraspecific genome diversity in a model arbuscular mycorrhizal fungus.</title>
        <authorList>
            <person name="Chen E.C.H."/>
            <person name="Morin E."/>
            <person name="Baudet D."/>
            <person name="Noel J."/>
            <person name="Ndikumana S."/>
            <person name="Charron P."/>
            <person name="St-Onge C."/>
            <person name="Giorgi J."/>
            <person name="Grigoriev I.V."/>
            <person name="Roux C."/>
            <person name="Martin F.M."/>
            <person name="Corradi N."/>
        </authorList>
    </citation>
    <scope>NUCLEOTIDE SEQUENCE [LARGE SCALE GENOMIC DNA]</scope>
    <source>
        <strain evidence="2 3">A1</strain>
    </source>
</reference>
<sequence length="59" mass="6989">MQTFGWKNIWSMLWISQTDFNSEGRYTGNRQHVPSAYSARAINSIKNYANKQLRYNLCK</sequence>
<dbReference type="EMBL" id="LLXH01007942">
    <property type="protein sequence ID" value="PKC51285.1"/>
    <property type="molecule type" value="Genomic_DNA"/>
</dbReference>
<name>A0A2I1ERE6_9GLOM</name>
<evidence type="ECO:0000313" key="3">
    <source>
        <dbReference type="Proteomes" id="UP000232688"/>
    </source>
</evidence>
<proteinExistence type="predicted"/>
<dbReference type="Proteomes" id="UP000232722">
    <property type="component" value="Unassembled WGS sequence"/>
</dbReference>
<evidence type="ECO:0000313" key="2">
    <source>
        <dbReference type="EMBL" id="PKC51285.1"/>
    </source>
</evidence>
<dbReference type="EMBL" id="LLXJ01010788">
    <property type="protein sequence ID" value="PKB92512.1"/>
    <property type="molecule type" value="Genomic_DNA"/>
</dbReference>
<comment type="caution">
    <text evidence="2">The sequence shown here is derived from an EMBL/GenBank/DDBJ whole genome shotgun (WGS) entry which is preliminary data.</text>
</comment>
<accession>A0A2I1ERE6</accession>
<evidence type="ECO:0000313" key="1">
    <source>
        <dbReference type="EMBL" id="PKB92512.1"/>
    </source>
</evidence>